<dbReference type="InterPro" id="IPR035994">
    <property type="entry name" value="Nucleoside_phosphorylase_sf"/>
</dbReference>
<dbReference type="SUPFAM" id="SSF53167">
    <property type="entry name" value="Purine and uridine phosphorylases"/>
    <property type="match status" value="1"/>
</dbReference>
<dbReference type="AlphaFoldDB" id="A0A2I1N9S3"/>
<evidence type="ECO:0000313" key="2">
    <source>
        <dbReference type="Proteomes" id="UP000234639"/>
    </source>
</evidence>
<sequence length="190" mass="21138">MTNLLVCAGKSESFEFAQSIGIGLIEAAITLTNILTKKALEDDLPKQIIFVGTAGIYKKGEILEIYESSKASNLEISKLINLSYSPLDLENPLNVSRETSLTKSSNIVINSSNFITQDKNLAAKFYENGFDLENMEFYSILSVANFFKIKCKAVVCATNFCDENAHEMFIKNHAAAKEKLKIYMKEKGLI</sequence>
<dbReference type="Gene3D" id="3.40.50.1580">
    <property type="entry name" value="Nucleoside phosphorylase domain"/>
    <property type="match status" value="1"/>
</dbReference>
<evidence type="ECO:0000313" key="1">
    <source>
        <dbReference type="EMBL" id="PKZ29133.1"/>
    </source>
</evidence>
<proteinExistence type="predicted"/>
<name>A0A2I1N9S3_9BACT</name>
<dbReference type="EMBL" id="PKHU01000004">
    <property type="protein sequence ID" value="PKZ29133.1"/>
    <property type="molecule type" value="Genomic_DNA"/>
</dbReference>
<accession>A0A2I1N9S3</accession>
<organism evidence="1 2">
    <name type="scientific">Campylobacter ureolyticus</name>
    <dbReference type="NCBI Taxonomy" id="827"/>
    <lineage>
        <taxon>Bacteria</taxon>
        <taxon>Pseudomonadati</taxon>
        <taxon>Campylobacterota</taxon>
        <taxon>Epsilonproteobacteria</taxon>
        <taxon>Campylobacterales</taxon>
        <taxon>Campylobacteraceae</taxon>
        <taxon>Campylobacter</taxon>
    </lineage>
</organism>
<gene>
    <name evidence="1" type="ORF">CYJ41_04660</name>
</gene>
<comment type="caution">
    <text evidence="1">The sequence shown here is derived from an EMBL/GenBank/DDBJ whole genome shotgun (WGS) entry which is preliminary data.</text>
</comment>
<dbReference type="GO" id="GO:0003824">
    <property type="term" value="F:catalytic activity"/>
    <property type="evidence" value="ECO:0007669"/>
    <property type="project" value="InterPro"/>
</dbReference>
<dbReference type="Proteomes" id="UP000234639">
    <property type="component" value="Unassembled WGS sequence"/>
</dbReference>
<dbReference type="GO" id="GO:0009116">
    <property type="term" value="P:nucleoside metabolic process"/>
    <property type="evidence" value="ECO:0007669"/>
    <property type="project" value="InterPro"/>
</dbReference>
<reference evidence="1 2" key="1">
    <citation type="submission" date="2017-12" db="EMBL/GenBank/DDBJ databases">
        <title>Phylogenetic diversity of female urinary microbiome.</title>
        <authorList>
            <person name="Thomas-White K."/>
            <person name="Wolfe A.J."/>
        </authorList>
    </citation>
    <scope>NUCLEOTIDE SEQUENCE [LARGE SCALE GENOMIC DNA]</scope>
    <source>
        <strain evidence="1 2">UMB0112</strain>
    </source>
</reference>
<protein>
    <submittedName>
        <fullName evidence="1">Purine-nucleoside phosphorylase</fullName>
    </submittedName>
</protein>